<evidence type="ECO:0000256" key="2">
    <source>
        <dbReference type="SAM" id="SignalP"/>
    </source>
</evidence>
<dbReference type="Pfam" id="PF03401">
    <property type="entry name" value="TctC"/>
    <property type="match status" value="1"/>
</dbReference>
<reference evidence="3 4" key="1">
    <citation type="journal article" date="2014" name="Genome Announc.">
        <title>Draft Genome Sequence of Advenella kashmirensis Strain W13003, a Polycyclic Aromatic Hydrocarbon-Degrading Bacterium.</title>
        <authorList>
            <person name="Wang X."/>
            <person name="Jin D."/>
            <person name="Zhou L."/>
            <person name="Wu L."/>
            <person name="An W."/>
            <person name="Zhao L."/>
        </authorList>
    </citation>
    <scope>NUCLEOTIDE SEQUENCE [LARGE SCALE GENOMIC DNA]</scope>
    <source>
        <strain evidence="3 4">W13003</strain>
    </source>
</reference>
<dbReference type="InterPro" id="IPR005064">
    <property type="entry name" value="BUG"/>
</dbReference>
<dbReference type="PIRSF" id="PIRSF017082">
    <property type="entry name" value="YflP"/>
    <property type="match status" value="1"/>
</dbReference>
<evidence type="ECO:0000313" key="4">
    <source>
        <dbReference type="Proteomes" id="UP000018733"/>
    </source>
</evidence>
<evidence type="ECO:0000313" key="3">
    <source>
        <dbReference type="EMBL" id="ETF04739.1"/>
    </source>
</evidence>
<evidence type="ECO:0000256" key="1">
    <source>
        <dbReference type="ARBA" id="ARBA00006987"/>
    </source>
</evidence>
<dbReference type="CDD" id="cd07012">
    <property type="entry name" value="PBP2_Bug_TTT"/>
    <property type="match status" value="1"/>
</dbReference>
<dbReference type="Gene3D" id="3.40.190.150">
    <property type="entry name" value="Bordetella uptake gene, domain 1"/>
    <property type="match status" value="1"/>
</dbReference>
<gene>
    <name evidence="3" type="ORF">W822_04765</name>
</gene>
<dbReference type="AlphaFoldDB" id="V8R0D7"/>
<dbReference type="eggNOG" id="COG3181">
    <property type="taxonomic scope" value="Bacteria"/>
</dbReference>
<accession>V8R0D7</accession>
<name>V8R0D7_9BURK</name>
<comment type="similarity">
    <text evidence="1">Belongs to the UPF0065 (bug) family.</text>
</comment>
<proteinExistence type="inferred from homology"/>
<protein>
    <recommendedName>
        <fullName evidence="5">ABC transporter substrate-binding protein</fullName>
    </recommendedName>
</protein>
<dbReference type="Proteomes" id="UP000018733">
    <property type="component" value="Unassembled WGS sequence"/>
</dbReference>
<dbReference type="Gene3D" id="3.40.190.10">
    <property type="entry name" value="Periplasmic binding protein-like II"/>
    <property type="match status" value="1"/>
</dbReference>
<feature type="signal peptide" evidence="2">
    <location>
        <begin position="1"/>
        <end position="22"/>
    </location>
</feature>
<dbReference type="SUPFAM" id="SSF53850">
    <property type="entry name" value="Periplasmic binding protein-like II"/>
    <property type="match status" value="1"/>
</dbReference>
<organism evidence="3 4">
    <name type="scientific">Advenella kashmirensis W13003</name>
    <dbReference type="NCBI Taxonomy" id="1424334"/>
    <lineage>
        <taxon>Bacteria</taxon>
        <taxon>Pseudomonadati</taxon>
        <taxon>Pseudomonadota</taxon>
        <taxon>Betaproteobacteria</taxon>
        <taxon>Burkholderiales</taxon>
        <taxon>Alcaligenaceae</taxon>
    </lineage>
</organism>
<sequence>MRQFYCAALLLFTAGAFGSSPASQTDFPARSVRVIVGYPPGGTLDGPARIVANALSQKSGQQFVIENRPGASANISADMVAKAKPDGYTLLLSSSSLSSSGALFKNLSFDPIKDFHHIGRFGSLPTVIVARKDLPQKTLQEVIDYSNKNPGKLTFGSPGSGTGAHIAGEVLNRYAHAQITHIPFKGSAQTLTNLLGGHIDLMIGGLSTIDSAVKGGQVTVLALTNADSYSDLIDAQPVQKVLNGTNIPREYQFETWLGLSAPAKTPDDVVAKLQTLLQSVLQDPKVQKELLSIGVKPGFLSGDDLRKQIEKEMPAYAKIIKQVGVKLD</sequence>
<dbReference type="InterPro" id="IPR042100">
    <property type="entry name" value="Bug_dom1"/>
</dbReference>
<dbReference type="HOGENOM" id="CLU_045683_0_1_4"/>
<keyword evidence="2" id="KW-0732">Signal</keyword>
<dbReference type="EMBL" id="AYXT01000001">
    <property type="protein sequence ID" value="ETF04739.1"/>
    <property type="molecule type" value="Genomic_DNA"/>
</dbReference>
<dbReference type="PANTHER" id="PTHR42928:SF5">
    <property type="entry name" value="BLR1237 PROTEIN"/>
    <property type="match status" value="1"/>
</dbReference>
<comment type="caution">
    <text evidence="3">The sequence shown here is derived from an EMBL/GenBank/DDBJ whole genome shotgun (WGS) entry which is preliminary data.</text>
</comment>
<dbReference type="PANTHER" id="PTHR42928">
    <property type="entry name" value="TRICARBOXYLATE-BINDING PROTEIN"/>
    <property type="match status" value="1"/>
</dbReference>
<feature type="chain" id="PRO_5004772221" description="ABC transporter substrate-binding protein" evidence="2">
    <location>
        <begin position="23"/>
        <end position="328"/>
    </location>
</feature>
<keyword evidence="4" id="KW-1185">Reference proteome</keyword>
<dbReference type="PATRIC" id="fig|1424334.3.peg.965"/>
<evidence type="ECO:0008006" key="5">
    <source>
        <dbReference type="Google" id="ProtNLM"/>
    </source>
</evidence>
<dbReference type="STRING" id="1424334.W822_04765"/>